<protein>
    <submittedName>
        <fullName evidence="1">Uncharacterized protein</fullName>
    </submittedName>
</protein>
<proteinExistence type="predicted"/>
<dbReference type="AlphaFoldDB" id="A0AAU2GUJ5"/>
<accession>A0AAU2GUJ5</accession>
<gene>
    <name evidence="1" type="ORF">OHV25_01970</name>
</gene>
<dbReference type="EMBL" id="CP108253">
    <property type="protein sequence ID" value="WTU38409.1"/>
    <property type="molecule type" value="Genomic_DNA"/>
</dbReference>
<evidence type="ECO:0000313" key="1">
    <source>
        <dbReference type="EMBL" id="WTU38409.1"/>
    </source>
</evidence>
<organism evidence="1">
    <name type="scientific">Streptomyces sp. NBC_00060</name>
    <dbReference type="NCBI Taxonomy" id="2975636"/>
    <lineage>
        <taxon>Bacteria</taxon>
        <taxon>Bacillati</taxon>
        <taxon>Actinomycetota</taxon>
        <taxon>Actinomycetes</taxon>
        <taxon>Kitasatosporales</taxon>
        <taxon>Streptomycetaceae</taxon>
        <taxon>Streptomyces</taxon>
    </lineage>
</organism>
<sequence length="264" mass="28836">MPEQTPAITDEALAQAIKDLEGLAQAEYGMTLDELFADDTPVKGHTTAENRGVRETRDAVWRVGRLIGITVKEPFADPVDPRVRPHSQTPELRNWSSQTGASRAWVLTPPETPHPELWQYRLLEGFLRLEKPIGELDWLPPKMEPEVARVAMFLREAQSERGLFRAITLGARRYLCKNDTEVGAAVASAVGAPAVKGRITVAPAQTLAQGGFQSAAQAMAIAVPWLDPTMVPLIAGLLLVIVARGLDVYCTRVLPAPITYVAET</sequence>
<reference evidence="1" key="1">
    <citation type="submission" date="2022-10" db="EMBL/GenBank/DDBJ databases">
        <title>The complete genomes of actinobacterial strains from the NBC collection.</title>
        <authorList>
            <person name="Joergensen T.S."/>
            <person name="Alvarez Arevalo M."/>
            <person name="Sterndorff E.B."/>
            <person name="Faurdal D."/>
            <person name="Vuksanovic O."/>
            <person name="Mourched A.-S."/>
            <person name="Charusanti P."/>
            <person name="Shaw S."/>
            <person name="Blin K."/>
            <person name="Weber T."/>
        </authorList>
    </citation>
    <scope>NUCLEOTIDE SEQUENCE</scope>
    <source>
        <strain evidence="1">NBC_00060</strain>
    </source>
</reference>
<name>A0AAU2GUJ5_9ACTN</name>